<organism evidence="1 2">
    <name type="scientific">Smallanthus sonchifolius</name>
    <dbReference type="NCBI Taxonomy" id="185202"/>
    <lineage>
        <taxon>Eukaryota</taxon>
        <taxon>Viridiplantae</taxon>
        <taxon>Streptophyta</taxon>
        <taxon>Embryophyta</taxon>
        <taxon>Tracheophyta</taxon>
        <taxon>Spermatophyta</taxon>
        <taxon>Magnoliopsida</taxon>
        <taxon>eudicotyledons</taxon>
        <taxon>Gunneridae</taxon>
        <taxon>Pentapetalae</taxon>
        <taxon>asterids</taxon>
        <taxon>campanulids</taxon>
        <taxon>Asterales</taxon>
        <taxon>Asteraceae</taxon>
        <taxon>Asteroideae</taxon>
        <taxon>Heliantheae alliance</taxon>
        <taxon>Millerieae</taxon>
        <taxon>Smallanthus</taxon>
    </lineage>
</organism>
<accession>A0ACB9I624</accession>
<proteinExistence type="predicted"/>
<gene>
    <name evidence="1" type="ORF">L1987_31853</name>
</gene>
<dbReference type="Proteomes" id="UP001056120">
    <property type="component" value="Linkage Group LG10"/>
</dbReference>
<sequence length="208" mass="24186">MVAPKKPNYEDCRQKRMEENRKRMEELNLTVLVQSLRKISSPKPAPMKKVNPTPRKPLDLSAVRRSNRVADKPPLNYKKGSIKLLGIRWREHASRRAEELRSTLQSDFRSFVRPMLQSHVSRGFSLSLPGWFCKSYLPKRDEIMTLVDEDGAEWQTKYHMKAFSGGWKQFAEDHELAYGDALVFQLIKPTVFKVYIIRVNQAEASEHA</sequence>
<keyword evidence="2" id="KW-1185">Reference proteome</keyword>
<protein>
    <submittedName>
        <fullName evidence="1">Uncharacterized protein</fullName>
    </submittedName>
</protein>
<reference evidence="2" key="1">
    <citation type="journal article" date="2022" name="Mol. Ecol. Resour.">
        <title>The genomes of chicory, endive, great burdock and yacon provide insights into Asteraceae palaeo-polyploidization history and plant inulin production.</title>
        <authorList>
            <person name="Fan W."/>
            <person name="Wang S."/>
            <person name="Wang H."/>
            <person name="Wang A."/>
            <person name="Jiang F."/>
            <person name="Liu H."/>
            <person name="Zhao H."/>
            <person name="Xu D."/>
            <person name="Zhang Y."/>
        </authorList>
    </citation>
    <scope>NUCLEOTIDE SEQUENCE [LARGE SCALE GENOMIC DNA]</scope>
    <source>
        <strain evidence="2">cv. Yunnan</strain>
    </source>
</reference>
<name>A0ACB9I624_9ASTR</name>
<evidence type="ECO:0000313" key="2">
    <source>
        <dbReference type="Proteomes" id="UP001056120"/>
    </source>
</evidence>
<dbReference type="EMBL" id="CM042027">
    <property type="protein sequence ID" value="KAI3803693.1"/>
    <property type="molecule type" value="Genomic_DNA"/>
</dbReference>
<reference evidence="1 2" key="2">
    <citation type="journal article" date="2022" name="Mol. Ecol. Resour.">
        <title>The genomes of chicory, endive, great burdock and yacon provide insights into Asteraceae paleo-polyploidization history and plant inulin production.</title>
        <authorList>
            <person name="Fan W."/>
            <person name="Wang S."/>
            <person name="Wang H."/>
            <person name="Wang A."/>
            <person name="Jiang F."/>
            <person name="Liu H."/>
            <person name="Zhao H."/>
            <person name="Xu D."/>
            <person name="Zhang Y."/>
        </authorList>
    </citation>
    <scope>NUCLEOTIDE SEQUENCE [LARGE SCALE GENOMIC DNA]</scope>
    <source>
        <strain evidence="2">cv. Yunnan</strain>
        <tissue evidence="1">Leaves</tissue>
    </source>
</reference>
<comment type="caution">
    <text evidence="1">The sequence shown here is derived from an EMBL/GenBank/DDBJ whole genome shotgun (WGS) entry which is preliminary data.</text>
</comment>
<evidence type="ECO:0000313" key="1">
    <source>
        <dbReference type="EMBL" id="KAI3803693.1"/>
    </source>
</evidence>